<gene>
    <name evidence="1" type="ORF">HZY93_05880</name>
</gene>
<keyword evidence="2" id="KW-1185">Reference proteome</keyword>
<evidence type="ECO:0000313" key="2">
    <source>
        <dbReference type="Proteomes" id="UP000563349"/>
    </source>
</evidence>
<dbReference type="AlphaFoldDB" id="A0A7Z0RRT3"/>
<protein>
    <submittedName>
        <fullName evidence="1">Uncharacterized protein</fullName>
    </submittedName>
</protein>
<comment type="caution">
    <text evidence="1">The sequence shown here is derived from an EMBL/GenBank/DDBJ whole genome shotgun (WGS) entry which is preliminary data.</text>
</comment>
<proteinExistence type="predicted"/>
<dbReference type="Proteomes" id="UP000563349">
    <property type="component" value="Unassembled WGS sequence"/>
</dbReference>
<name>A0A7Z0RRT3_9STRE</name>
<sequence length="235" mass="27696">MKANAFYRIKLKELETSTLKGLPRYEADDTEEMRKEKSEELLDTLDILEDLERTIKEDQSADFKEKARARLIDDVRRHRLAISFACLNLDGDRQDLSNRFLRLNLDLAEGFSEILYGYDLLADLAWGLDKWIDEEFSMTCLRMDEEFIAILDGIFEVFEKSQSKRTSRMEVTELIEIVSTYERQLKNWMNFLLEVGNRVDEGKLKGKRMSYDFSESQEFLESLVDDYDLLGGYVW</sequence>
<accession>A0A7Z0RRT3</accession>
<evidence type="ECO:0000313" key="1">
    <source>
        <dbReference type="EMBL" id="NYS49493.1"/>
    </source>
</evidence>
<organism evidence="1 2">
    <name type="scientific">Streptococcus danieliae</name>
    <dbReference type="NCBI Taxonomy" id="747656"/>
    <lineage>
        <taxon>Bacteria</taxon>
        <taxon>Bacillati</taxon>
        <taxon>Bacillota</taxon>
        <taxon>Bacilli</taxon>
        <taxon>Lactobacillales</taxon>
        <taxon>Streptococcaceae</taxon>
        <taxon>Streptococcus</taxon>
    </lineage>
</organism>
<dbReference type="RefSeq" id="WP_179924061.1">
    <property type="nucleotide sequence ID" value="NZ_CP128228.1"/>
</dbReference>
<reference evidence="1 2" key="1">
    <citation type="submission" date="2020-07" db="EMBL/GenBank/DDBJ databases">
        <title>MOT database genomes.</title>
        <authorList>
            <person name="Joseph S."/>
            <person name="Aduse-Opoku J."/>
            <person name="Hashim A."/>
            <person name="Wade W."/>
            <person name="Curtis M."/>
        </authorList>
    </citation>
    <scope>NUCLEOTIDE SEQUENCE [LARGE SCALE GENOMIC DNA]</scope>
    <source>
        <strain evidence="1 2">CCW311</strain>
    </source>
</reference>
<dbReference type="EMBL" id="JACBYG010000068">
    <property type="protein sequence ID" value="NYS49493.1"/>
    <property type="molecule type" value="Genomic_DNA"/>
</dbReference>